<name>A0ACB7XH05_9ERIC</name>
<dbReference type="Proteomes" id="UP000828048">
    <property type="component" value="Chromosome 10"/>
</dbReference>
<reference evidence="1 2" key="1">
    <citation type="journal article" date="2021" name="Hortic Res">
        <title>High-quality reference genome and annotation aids understanding of berry development for evergreen blueberry (Vaccinium darrowii).</title>
        <authorList>
            <person name="Yu J."/>
            <person name="Hulse-Kemp A.M."/>
            <person name="Babiker E."/>
            <person name="Staton M."/>
        </authorList>
    </citation>
    <scope>NUCLEOTIDE SEQUENCE [LARGE SCALE GENOMIC DNA]</scope>
    <source>
        <strain evidence="2">cv. NJ 8807/NJ 8810</strain>
        <tissue evidence="1">Young leaf</tissue>
    </source>
</reference>
<keyword evidence="2" id="KW-1185">Reference proteome</keyword>
<comment type="caution">
    <text evidence="1">The sequence shown here is derived from an EMBL/GenBank/DDBJ whole genome shotgun (WGS) entry which is preliminary data.</text>
</comment>
<organism evidence="1 2">
    <name type="scientific">Vaccinium darrowii</name>
    <dbReference type="NCBI Taxonomy" id="229202"/>
    <lineage>
        <taxon>Eukaryota</taxon>
        <taxon>Viridiplantae</taxon>
        <taxon>Streptophyta</taxon>
        <taxon>Embryophyta</taxon>
        <taxon>Tracheophyta</taxon>
        <taxon>Spermatophyta</taxon>
        <taxon>Magnoliopsida</taxon>
        <taxon>eudicotyledons</taxon>
        <taxon>Gunneridae</taxon>
        <taxon>Pentapetalae</taxon>
        <taxon>asterids</taxon>
        <taxon>Ericales</taxon>
        <taxon>Ericaceae</taxon>
        <taxon>Vaccinioideae</taxon>
        <taxon>Vaccinieae</taxon>
        <taxon>Vaccinium</taxon>
    </lineage>
</organism>
<evidence type="ECO:0000313" key="2">
    <source>
        <dbReference type="Proteomes" id="UP000828048"/>
    </source>
</evidence>
<protein>
    <submittedName>
        <fullName evidence="1">Uncharacterized protein</fullName>
    </submittedName>
</protein>
<dbReference type="EMBL" id="CM037160">
    <property type="protein sequence ID" value="KAH7840094.1"/>
    <property type="molecule type" value="Genomic_DNA"/>
</dbReference>
<evidence type="ECO:0000313" key="1">
    <source>
        <dbReference type="EMBL" id="KAH7840094.1"/>
    </source>
</evidence>
<accession>A0ACB7XH05</accession>
<gene>
    <name evidence="1" type="ORF">Vadar_012512</name>
</gene>
<proteinExistence type="predicted"/>
<sequence>MQSDLRVEGSSPSSGNNSTTSSDSPPSEKRVREGSVCKPQSLRAPTSFLQSKMKRSLNLEGRPLPEKTHFLDNSITLMTEDMGGECAFVVEEPSVYCSHGPIKKTDLEQVILRKEKIPFHLDQQYKGTELM</sequence>